<sequence length="944" mass="104503">MRRVTADLVMIASSTGAITEAKAREWAHDIELLAKNGHLRVADITLLSNGVEQRATRYTVDSETGSLSMSRPGGVLWPKVPNAYLRIVLSYNKSYDKDAKEKLRDKLKESWQCIRHATTGLHLMTQPSVFDSKVPLPDERLASREGTLLGFKDRYTRTHAQLRLLLNLAELTPWSKKYHKLRLPLCDLVSEQYPLVIFHGDVGTGKTATAECIANRLAIEAGGDDAVLFQLSNRVRGGGKVGEMGTLLTQAFEEVVRSAGKSRRAFLIIDEGDSIAASRSQDHSHHEDKVAVNTLIQGVDDLRRYGGRIAVFLCTNRLSVLDAALRRRAAVVEEFSRPTDEERRALLQMDLDGLALSANNIEQLVRATASQGERPGWTYSDIRTRLYPAAMARAFPDPGRRIHIAGSISKDTSVAANLEVERARQSVEFLVKELLTRGATFVVPIDAEKPREDGLPICFDWLVLNTIFSNLASRPSCDAGPLVVAVKHHKNEDQIPEEHAHLWNTMRSSDLVQIESAAHWNMNAKRMEVQARHGDILITIGGGEGVLFLANLYHDAGKPVIPLTFKLEAASTGSQRIFDFATSGSNAKRLFKVERAPNEHGWLNRIEVTTRKTVDDCVKDVICLLESLVRPSAFVVRLLNPEHEDFDSVQSYFDIVVQPVMENTLGYKLTVVDGRQSYEHSRIDQEIFAKLHRSQVVLADITGGRPNCFIELGYALGRGLPTMLMAKEGSSHPFDITTLSGHHWKTTGTAESPLPCAHRAADSMKSKPEVFISVDVETAGPIPGEYALLSIGACDANQPERTFSCQLKPSTRNADPKALEVAGLSLDDLERAGLEPETAMAMFRDWILEVAGDDGEPVFVGFNAAFDWSFVNYYFHRYLSANPFGFAALDIKALYMGATGSSWAGTKSSQIAKALHPKLEGTHDALQDALYQAELFRLIRSMEP</sequence>
<organism evidence="1 2">
    <name type="scientific">Neophaeococcomyces mojaviensis</name>
    <dbReference type="NCBI Taxonomy" id="3383035"/>
    <lineage>
        <taxon>Eukaryota</taxon>
        <taxon>Fungi</taxon>
        <taxon>Dikarya</taxon>
        <taxon>Ascomycota</taxon>
        <taxon>Pezizomycotina</taxon>
        <taxon>Eurotiomycetes</taxon>
        <taxon>Chaetothyriomycetidae</taxon>
        <taxon>Chaetothyriales</taxon>
        <taxon>Chaetothyriales incertae sedis</taxon>
        <taxon>Neophaeococcomyces</taxon>
    </lineage>
</organism>
<keyword evidence="2" id="KW-1185">Reference proteome</keyword>
<dbReference type="Proteomes" id="UP001172386">
    <property type="component" value="Unassembled WGS sequence"/>
</dbReference>
<name>A0ACC2ZSL4_9EURO</name>
<gene>
    <name evidence="1" type="ORF">H2198_010120</name>
</gene>
<accession>A0ACC2ZSL4</accession>
<reference evidence="1" key="1">
    <citation type="submission" date="2022-10" db="EMBL/GenBank/DDBJ databases">
        <title>Culturing micro-colonial fungi from biological soil crusts in the Mojave desert and describing Neophaeococcomyces mojavensis, and introducing the new genera and species Taxawa tesnikishii.</title>
        <authorList>
            <person name="Kurbessoian T."/>
            <person name="Stajich J.E."/>
        </authorList>
    </citation>
    <scope>NUCLEOTIDE SEQUENCE</scope>
    <source>
        <strain evidence="1">JES_112</strain>
    </source>
</reference>
<evidence type="ECO:0000313" key="2">
    <source>
        <dbReference type="Proteomes" id="UP001172386"/>
    </source>
</evidence>
<evidence type="ECO:0000313" key="1">
    <source>
        <dbReference type="EMBL" id="KAJ9650575.1"/>
    </source>
</evidence>
<proteinExistence type="predicted"/>
<comment type="caution">
    <text evidence="1">The sequence shown here is derived from an EMBL/GenBank/DDBJ whole genome shotgun (WGS) entry which is preliminary data.</text>
</comment>
<dbReference type="EMBL" id="JAPDRQ010000328">
    <property type="protein sequence ID" value="KAJ9650575.1"/>
    <property type="molecule type" value="Genomic_DNA"/>
</dbReference>
<protein>
    <submittedName>
        <fullName evidence="1">Uncharacterized protein</fullName>
    </submittedName>
</protein>